<dbReference type="EMBL" id="CP001739">
    <property type="protein sequence ID" value="ACZ07792.1"/>
    <property type="molecule type" value="Genomic_DNA"/>
</dbReference>
<dbReference type="KEGG" id="str:Sterm_0924"/>
<keyword evidence="2" id="KW-1185">Reference proteome</keyword>
<reference evidence="2" key="1">
    <citation type="submission" date="2009-09" db="EMBL/GenBank/DDBJ databases">
        <title>The complete chromosome of Sebaldella termitidis ATCC 33386.</title>
        <authorList>
            <consortium name="US DOE Joint Genome Institute (JGI-PGF)"/>
            <person name="Lucas S."/>
            <person name="Copeland A."/>
            <person name="Lapidus A."/>
            <person name="Glavina del Rio T."/>
            <person name="Dalin E."/>
            <person name="Tice H."/>
            <person name="Bruce D."/>
            <person name="Goodwin L."/>
            <person name="Pitluck S."/>
            <person name="Kyrpides N."/>
            <person name="Mavromatis K."/>
            <person name="Ivanova N."/>
            <person name="Mikhailova N."/>
            <person name="Sims D."/>
            <person name="Meincke L."/>
            <person name="Brettin T."/>
            <person name="Detter J.C."/>
            <person name="Han C."/>
            <person name="Larimer F."/>
            <person name="Land M."/>
            <person name="Hauser L."/>
            <person name="Markowitz V."/>
            <person name="Cheng J.F."/>
            <person name="Hugenholtz P."/>
            <person name="Woyke T."/>
            <person name="Wu D."/>
            <person name="Eisen J.A."/>
        </authorList>
    </citation>
    <scope>NUCLEOTIDE SEQUENCE [LARGE SCALE GENOMIC DNA]</scope>
    <source>
        <strain evidence="2">ATCC 33386 / NCTC 11300</strain>
    </source>
</reference>
<dbReference type="AlphaFoldDB" id="D1AFA7"/>
<reference evidence="1 2" key="2">
    <citation type="journal article" date="2010" name="Stand. Genomic Sci.">
        <title>Complete genome sequence of Sebaldella termitidis type strain (NCTC 11300).</title>
        <authorList>
            <person name="Harmon-Smith M."/>
            <person name="Celia L."/>
            <person name="Chertkov O."/>
            <person name="Lapidus A."/>
            <person name="Copeland A."/>
            <person name="Glavina Del Rio T."/>
            <person name="Nolan M."/>
            <person name="Lucas S."/>
            <person name="Tice H."/>
            <person name="Cheng J.F."/>
            <person name="Han C."/>
            <person name="Detter J.C."/>
            <person name="Bruce D."/>
            <person name="Goodwin L."/>
            <person name="Pitluck S."/>
            <person name="Pati A."/>
            <person name="Liolios K."/>
            <person name="Ivanova N."/>
            <person name="Mavromatis K."/>
            <person name="Mikhailova N."/>
            <person name="Chen A."/>
            <person name="Palaniappan K."/>
            <person name="Land M."/>
            <person name="Hauser L."/>
            <person name="Chang Y.J."/>
            <person name="Jeffries C.D."/>
            <person name="Brettin T."/>
            <person name="Goker M."/>
            <person name="Beck B."/>
            <person name="Bristow J."/>
            <person name="Eisen J.A."/>
            <person name="Markowitz V."/>
            <person name="Hugenholtz P."/>
            <person name="Kyrpides N.C."/>
            <person name="Klenk H.P."/>
            <person name="Chen F."/>
        </authorList>
    </citation>
    <scope>NUCLEOTIDE SEQUENCE [LARGE SCALE GENOMIC DNA]</scope>
    <source>
        <strain evidence="2">ATCC 33386 / NCTC 11300</strain>
    </source>
</reference>
<protein>
    <submittedName>
        <fullName evidence="1">Major tail tube protein</fullName>
    </submittedName>
</protein>
<dbReference type="Proteomes" id="UP000000845">
    <property type="component" value="Chromosome"/>
</dbReference>
<organism evidence="1 2">
    <name type="scientific">Sebaldella termitidis (strain ATCC 33386 / NCTC 11300)</name>
    <dbReference type="NCBI Taxonomy" id="526218"/>
    <lineage>
        <taxon>Bacteria</taxon>
        <taxon>Fusobacteriati</taxon>
        <taxon>Fusobacteriota</taxon>
        <taxon>Fusobacteriia</taxon>
        <taxon>Fusobacteriales</taxon>
        <taxon>Leptotrichiaceae</taxon>
        <taxon>Sebaldella</taxon>
    </lineage>
</organism>
<accession>D1AFA7</accession>
<dbReference type="eggNOG" id="COG3498">
    <property type="taxonomic scope" value="Bacteria"/>
</dbReference>
<evidence type="ECO:0000313" key="2">
    <source>
        <dbReference type="Proteomes" id="UP000000845"/>
    </source>
</evidence>
<name>D1AFA7_SEBTE</name>
<dbReference type="HOGENOM" id="CLU_130297_0_1_0"/>
<dbReference type="RefSeq" id="WP_012860388.1">
    <property type="nucleotide sequence ID" value="NC_013517.1"/>
</dbReference>
<proteinExistence type="predicted"/>
<gene>
    <name evidence="1" type="ordered locus">Sterm_0924</name>
</gene>
<dbReference type="STRING" id="526218.Sterm_0924"/>
<dbReference type="InterPro" id="IPR006498">
    <property type="entry name" value="Tail_tube"/>
</dbReference>
<sequence length="173" mass="18538">MSTNVPAAINAAKVYVDGSNEVTGIAEVTLPELKFMVAEIEGFDIAGKIEEPIIGSTDVMDLVMKFSAINGDISNINDQQAHTFHLRAAQQHIDSATGNAVLKGLKVDIKGKVKEFKGGTVKAGEKTETEIVISCLAYKVTLDGKEIINIDKLGFKSSINGVDQAKRFQSLLS</sequence>
<dbReference type="Pfam" id="PF04985">
    <property type="entry name" value="Phage_tube"/>
    <property type="match status" value="1"/>
</dbReference>
<evidence type="ECO:0000313" key="1">
    <source>
        <dbReference type="EMBL" id="ACZ07792.1"/>
    </source>
</evidence>